<name>Q7U7C2_PARMW</name>
<evidence type="ECO:0000256" key="2">
    <source>
        <dbReference type="ARBA" id="ARBA00009773"/>
    </source>
</evidence>
<evidence type="ECO:0000313" key="8">
    <source>
        <dbReference type="Proteomes" id="UP000001422"/>
    </source>
</evidence>
<sequence>MTAQSALLSLTFIVLALLIWQLRWVLLVLFGAVVVAVALDVLIHQLQDRSRLARPQALLVVLAGLLLAGLIIGQLLLPELITQTQQLGKDLPELVNKLSGWLGDDPRFAALNQAFGPGVSPENLQSVGRQLLGVAGGAANSVIQVLLMVLLAILLALDPASHRGMVVALTPRPAREQMALLLDESRQALGGWLTGMTLSATTVFLLTWGGLLLLKAPLALLSALVCGLLTFVPTIGPTAATLLPTGLALLQSPQLVVSVLVFRLILQNLEAFLLTPLLLRKTVNLLPTVALMAQLSLGALLGLPGVLLALPLVVVLQVLMQRVLVQQVMDRWSS</sequence>
<dbReference type="PANTHER" id="PTHR21716:SF62">
    <property type="entry name" value="TRANSPORT PROTEIN YDBI-RELATED"/>
    <property type="match status" value="1"/>
</dbReference>
<feature type="transmembrane region" description="Helical" evidence="6">
    <location>
        <begin position="299"/>
        <end position="319"/>
    </location>
</feature>
<gene>
    <name evidence="7" type="ordered locus">SYNW1063</name>
</gene>
<organism evidence="7 8">
    <name type="scientific">Parasynechococcus marenigrum (strain WH8102)</name>
    <dbReference type="NCBI Taxonomy" id="84588"/>
    <lineage>
        <taxon>Bacteria</taxon>
        <taxon>Bacillati</taxon>
        <taxon>Cyanobacteriota</taxon>
        <taxon>Cyanophyceae</taxon>
        <taxon>Synechococcales</taxon>
        <taxon>Prochlorococcaceae</taxon>
        <taxon>Parasynechococcus</taxon>
        <taxon>Parasynechococcus marenigrum</taxon>
    </lineage>
</organism>
<dbReference type="Pfam" id="PF01594">
    <property type="entry name" value="AI-2E_transport"/>
    <property type="match status" value="1"/>
</dbReference>
<evidence type="ECO:0000256" key="1">
    <source>
        <dbReference type="ARBA" id="ARBA00004141"/>
    </source>
</evidence>
<dbReference type="InterPro" id="IPR002549">
    <property type="entry name" value="AI-2E-like"/>
</dbReference>
<dbReference type="eggNOG" id="COG0628">
    <property type="taxonomic scope" value="Bacteria"/>
</dbReference>
<feature type="transmembrane region" description="Helical" evidence="6">
    <location>
        <begin position="26"/>
        <end position="46"/>
    </location>
</feature>
<evidence type="ECO:0000256" key="6">
    <source>
        <dbReference type="SAM" id="Phobius"/>
    </source>
</evidence>
<feature type="transmembrane region" description="Helical" evidence="6">
    <location>
        <begin position="58"/>
        <end position="77"/>
    </location>
</feature>
<comment type="similarity">
    <text evidence="2">Belongs to the autoinducer-2 exporter (AI-2E) (TC 2.A.86) family.</text>
</comment>
<protein>
    <recommendedName>
        <fullName evidence="9">AI-2E family transporter</fullName>
    </recommendedName>
</protein>
<reference evidence="7 8" key="1">
    <citation type="journal article" date="2003" name="Nature">
        <title>The genome of a motile marine Synechococcus.</title>
        <authorList>
            <person name="Palenik B."/>
            <person name="Brahamsha B."/>
            <person name="Larimer F."/>
            <person name="Land M."/>
            <person name="Hauser L."/>
            <person name="Chain P."/>
            <person name="Lamerdin J."/>
            <person name="Regala W."/>
            <person name="Allen E.A."/>
            <person name="McCarren J."/>
            <person name="Paulsen I."/>
            <person name="Dufresne A."/>
            <person name="Partensky F."/>
            <person name="Webb E."/>
            <person name="Waterbury J."/>
        </authorList>
    </citation>
    <scope>NUCLEOTIDE SEQUENCE [LARGE SCALE GENOMIC DNA]</scope>
    <source>
        <strain evidence="7 8">WH8102</strain>
    </source>
</reference>
<dbReference type="STRING" id="84588.SYNW1063"/>
<evidence type="ECO:0000256" key="5">
    <source>
        <dbReference type="ARBA" id="ARBA00023136"/>
    </source>
</evidence>
<evidence type="ECO:0000256" key="4">
    <source>
        <dbReference type="ARBA" id="ARBA00022989"/>
    </source>
</evidence>
<comment type="subcellular location">
    <subcellularLocation>
        <location evidence="1">Membrane</location>
        <topology evidence="1">Multi-pass membrane protein</topology>
    </subcellularLocation>
</comment>
<dbReference type="GO" id="GO:0016020">
    <property type="term" value="C:membrane"/>
    <property type="evidence" value="ECO:0007669"/>
    <property type="project" value="UniProtKB-SubCell"/>
</dbReference>
<dbReference type="AlphaFoldDB" id="Q7U7C2"/>
<feature type="transmembrane region" description="Helical" evidence="6">
    <location>
        <begin position="131"/>
        <end position="157"/>
    </location>
</feature>
<keyword evidence="5 6" id="KW-0472">Membrane</keyword>
<dbReference type="KEGG" id="syw:SYNW1063"/>
<keyword evidence="3 6" id="KW-0812">Transmembrane</keyword>
<evidence type="ECO:0000313" key="7">
    <source>
        <dbReference type="EMBL" id="CAE07578.1"/>
    </source>
</evidence>
<dbReference type="GO" id="GO:0055085">
    <property type="term" value="P:transmembrane transport"/>
    <property type="evidence" value="ECO:0007669"/>
    <property type="project" value="TreeGrafter"/>
</dbReference>
<proteinExistence type="inferred from homology"/>
<evidence type="ECO:0008006" key="9">
    <source>
        <dbReference type="Google" id="ProtNLM"/>
    </source>
</evidence>
<evidence type="ECO:0000256" key="3">
    <source>
        <dbReference type="ARBA" id="ARBA00022692"/>
    </source>
</evidence>
<dbReference type="Proteomes" id="UP000001422">
    <property type="component" value="Chromosome"/>
</dbReference>
<keyword evidence="4 6" id="KW-1133">Transmembrane helix</keyword>
<dbReference type="HOGENOM" id="CLU_031275_1_1_3"/>
<feature type="transmembrane region" description="Helical" evidence="6">
    <location>
        <begin position="220"/>
        <end position="243"/>
    </location>
</feature>
<dbReference type="EMBL" id="BX569692">
    <property type="protein sequence ID" value="CAE07578.1"/>
    <property type="molecule type" value="Genomic_DNA"/>
</dbReference>
<dbReference type="PANTHER" id="PTHR21716">
    <property type="entry name" value="TRANSMEMBRANE PROTEIN"/>
    <property type="match status" value="1"/>
</dbReference>
<keyword evidence="8" id="KW-1185">Reference proteome</keyword>
<accession>Q7U7C2</accession>
<dbReference type="RefSeq" id="WP_011127928.1">
    <property type="nucleotide sequence ID" value="NC_005070.1"/>
</dbReference>
<feature type="transmembrane region" description="Helical" evidence="6">
    <location>
        <begin position="188"/>
        <end position="214"/>
    </location>
</feature>